<name>A5G1I7_ACICJ</name>
<dbReference type="RefSeq" id="WP_012040119.1">
    <property type="nucleotide sequence ID" value="NC_009484.1"/>
</dbReference>
<reference evidence="2 3" key="1">
    <citation type="submission" date="2007-05" db="EMBL/GenBank/DDBJ databases">
        <title>Complete sequence of chromosome of Acidiphilium cryptum JF-5.</title>
        <authorList>
            <consortium name="US DOE Joint Genome Institute"/>
            <person name="Copeland A."/>
            <person name="Lucas S."/>
            <person name="Lapidus A."/>
            <person name="Barry K."/>
            <person name="Detter J.C."/>
            <person name="Glavina del Rio T."/>
            <person name="Hammon N."/>
            <person name="Israni S."/>
            <person name="Dalin E."/>
            <person name="Tice H."/>
            <person name="Pitluck S."/>
            <person name="Sims D."/>
            <person name="Brettin T."/>
            <person name="Bruce D."/>
            <person name="Han C."/>
            <person name="Schmutz J."/>
            <person name="Larimer F."/>
            <person name="Land M."/>
            <person name="Hauser L."/>
            <person name="Kyrpides N."/>
            <person name="Kim E."/>
            <person name="Magnuson T."/>
            <person name="Richardson P."/>
        </authorList>
    </citation>
    <scope>NUCLEOTIDE SEQUENCE [LARGE SCALE GENOMIC DNA]</scope>
    <source>
        <strain evidence="2 3">JF-5</strain>
    </source>
</reference>
<proteinExistence type="predicted"/>
<dbReference type="Proteomes" id="UP000000245">
    <property type="component" value="Chromosome"/>
</dbReference>
<dbReference type="EMBL" id="CP000697">
    <property type="protein sequence ID" value="ABQ31719.1"/>
    <property type="molecule type" value="Genomic_DNA"/>
</dbReference>
<sequence>MTTIPQLPTAASVGPTDLLPLSQNGVLYAASVQQVTAGLQQEISLPTGDLLGRNSAGAGTPEAVAPGTGLALGGGTLSATGTDHLGFPVLGTLSTADEVVVNAQGAPGRLPVTELRGLFSAGAGLAIDANGTLSVTASAIAGPTGPAGPAGVIGPAGPAGPVGPTGQGLAAPGATNSASTIGTGDFVAIWQNGANAWVSYEKLVGGQTIDQLPAAGPAADSDLMLVAQGGNALASQSFAAIWTYVAQKIPTMRRQVVELNGNTVLDATTHNQRILVVSQPITLTANFTNMGSGFTCRVINLASGPVKMGTGITSGTGVGALPPGTAAELTALTYSGGSLVWWDGIAMPTPTITVNAPGTPLANAAFTVSGDLFDETPTALDYSTDGTTWTAAAAPTIGAGSYSFQMPGLPAGTYTIAVRDHNATGVVGRSAPFSVVAAAVSLGIVPASATAGGNIAVSGTVAPAGAAVQVGLSASATTPPASFVAATVSGGTWSATLPAGSAGGTAYLWAEQTADTAVTAVSGAIAVTAATPSVTYTVNQPATTSVAAGSGTLALNGGISPAQAIATQVAFSTSGTTPPSSGWQAASIIDNNGLWAVYATIPATAGAYYVWVETATGQAAVVSGFTITVT</sequence>
<dbReference type="HOGENOM" id="CLU_433895_0_0_5"/>
<evidence type="ECO:0000313" key="2">
    <source>
        <dbReference type="EMBL" id="ABQ31719.1"/>
    </source>
</evidence>
<accession>A5G1I7</accession>
<evidence type="ECO:0000313" key="3">
    <source>
        <dbReference type="Proteomes" id="UP000000245"/>
    </source>
</evidence>
<organism evidence="2 3">
    <name type="scientific">Acidiphilium cryptum (strain JF-5)</name>
    <dbReference type="NCBI Taxonomy" id="349163"/>
    <lineage>
        <taxon>Bacteria</taxon>
        <taxon>Pseudomonadati</taxon>
        <taxon>Pseudomonadota</taxon>
        <taxon>Alphaproteobacteria</taxon>
        <taxon>Acetobacterales</taxon>
        <taxon>Acidocellaceae</taxon>
        <taxon>Acidiphilium</taxon>
    </lineage>
</organism>
<dbReference type="AlphaFoldDB" id="A5G1I7"/>
<keyword evidence="3" id="KW-1185">Reference proteome</keyword>
<gene>
    <name evidence="2" type="ordered locus">Acry_2528</name>
</gene>
<feature type="region of interest" description="Disordered" evidence="1">
    <location>
        <begin position="151"/>
        <end position="174"/>
    </location>
</feature>
<dbReference type="KEGG" id="acr:Acry_2528"/>
<dbReference type="STRING" id="349163.Acry_2528"/>
<protein>
    <submittedName>
        <fullName evidence="2">Uncharacterized protein</fullName>
    </submittedName>
</protein>
<evidence type="ECO:0000256" key="1">
    <source>
        <dbReference type="SAM" id="MobiDB-lite"/>
    </source>
</evidence>